<dbReference type="WBParaSite" id="ECPE_0000864901-mRNA-1">
    <property type="protein sequence ID" value="ECPE_0000864901-mRNA-1"/>
    <property type="gene ID" value="ECPE_0000864901"/>
</dbReference>
<evidence type="ECO:0000313" key="2">
    <source>
        <dbReference type="Proteomes" id="UP000272942"/>
    </source>
</evidence>
<sequence length="67" mass="7605">MSTRRWYEWRMALSFHPVAGLEPSVPLARHILLANRLRKSQLLQNVDLVGAASALLTPQLALAGRRW</sequence>
<keyword evidence="2" id="KW-1185">Reference proteome</keyword>
<reference evidence="3" key="1">
    <citation type="submission" date="2016-06" db="UniProtKB">
        <authorList>
            <consortium name="WormBaseParasite"/>
        </authorList>
    </citation>
    <scope>IDENTIFICATION</scope>
</reference>
<evidence type="ECO:0000313" key="1">
    <source>
        <dbReference type="EMBL" id="VDP83888.1"/>
    </source>
</evidence>
<gene>
    <name evidence="1" type="ORF">ECPE_LOCUS8623</name>
</gene>
<evidence type="ECO:0000313" key="3">
    <source>
        <dbReference type="WBParaSite" id="ECPE_0000864901-mRNA-1"/>
    </source>
</evidence>
<accession>A0A183ANT8</accession>
<name>A0A183ANT8_9TREM</name>
<reference evidence="1 2" key="2">
    <citation type="submission" date="2018-11" db="EMBL/GenBank/DDBJ databases">
        <authorList>
            <consortium name="Pathogen Informatics"/>
        </authorList>
    </citation>
    <scope>NUCLEOTIDE SEQUENCE [LARGE SCALE GENOMIC DNA]</scope>
    <source>
        <strain evidence="1 2">Egypt</strain>
    </source>
</reference>
<dbReference type="Proteomes" id="UP000272942">
    <property type="component" value="Unassembled WGS sequence"/>
</dbReference>
<dbReference type="EMBL" id="UZAN01046227">
    <property type="protein sequence ID" value="VDP83888.1"/>
    <property type="molecule type" value="Genomic_DNA"/>
</dbReference>
<proteinExistence type="predicted"/>
<protein>
    <submittedName>
        <fullName evidence="3">Glycosyl transferase</fullName>
    </submittedName>
</protein>
<dbReference type="AlphaFoldDB" id="A0A183ANT8"/>
<organism evidence="3">
    <name type="scientific">Echinostoma caproni</name>
    <dbReference type="NCBI Taxonomy" id="27848"/>
    <lineage>
        <taxon>Eukaryota</taxon>
        <taxon>Metazoa</taxon>
        <taxon>Spiralia</taxon>
        <taxon>Lophotrochozoa</taxon>
        <taxon>Platyhelminthes</taxon>
        <taxon>Trematoda</taxon>
        <taxon>Digenea</taxon>
        <taxon>Plagiorchiida</taxon>
        <taxon>Echinostomata</taxon>
        <taxon>Echinostomatoidea</taxon>
        <taxon>Echinostomatidae</taxon>
        <taxon>Echinostoma</taxon>
    </lineage>
</organism>